<dbReference type="PANTHER" id="PTHR33048:SF47">
    <property type="entry name" value="INTEGRAL MEMBRANE PROTEIN-RELATED"/>
    <property type="match status" value="1"/>
</dbReference>
<feature type="transmembrane region" description="Helical" evidence="7">
    <location>
        <begin position="136"/>
        <end position="163"/>
    </location>
</feature>
<organism evidence="9 10">
    <name type="scientific">Ramalina farinacea</name>
    <dbReference type="NCBI Taxonomy" id="258253"/>
    <lineage>
        <taxon>Eukaryota</taxon>
        <taxon>Fungi</taxon>
        <taxon>Dikarya</taxon>
        <taxon>Ascomycota</taxon>
        <taxon>Pezizomycotina</taxon>
        <taxon>Lecanoromycetes</taxon>
        <taxon>OSLEUM clade</taxon>
        <taxon>Lecanoromycetidae</taxon>
        <taxon>Lecanorales</taxon>
        <taxon>Lecanorineae</taxon>
        <taxon>Ramalinaceae</taxon>
        <taxon>Ramalina</taxon>
    </lineage>
</organism>
<keyword evidence="10" id="KW-1185">Reference proteome</keyword>
<evidence type="ECO:0000256" key="2">
    <source>
        <dbReference type="ARBA" id="ARBA00022692"/>
    </source>
</evidence>
<sequence length="442" mass="47691">MAVPMNATGIPPGINLEADQGRRIITANIVLIILPTIFVIGRFASRHIAHAGYWWDDFWVVVALVMSYGPCILVLDSQHNNSFGKHIYVLPENSTRVFLKILYFFEIFYTTAVCAVKVAILCFYRRAFHVDQLKPVLYAFGTVVTLFWIGAFFASVFQCTPISHFWLRHDTPSPGHCTNSDTVQLVIGGFNAAIDFLIIILPLPYLQGLRTPARNRSTLTAIFLTAGFVCIISIIRLIVLSRLSDADVTWNYVDSAIWSAAEPCMGVISACIPSLHPLVKRALGGLKGKKDFRWSVMAGGSAGSMANGLVVLGKKRSMSGASTTADAASGGRDVGDGGFVELEDQSSISPTTTTTAPHSGARGDGKGGTVIGYNVSAWGNNNNSSSKDEEEAAAAAGAAAAARAGVKSLPMMTEVPEGRIRVDSEVEVSWEGGWLEYNDRLY</sequence>
<feature type="transmembrane region" description="Helical" evidence="7">
    <location>
        <begin position="57"/>
        <end position="75"/>
    </location>
</feature>
<name>A0AA43QQI8_9LECA</name>
<proteinExistence type="inferred from homology"/>
<feature type="transmembrane region" description="Helical" evidence="7">
    <location>
        <begin position="24"/>
        <end position="45"/>
    </location>
</feature>
<keyword evidence="2 7" id="KW-0812">Transmembrane</keyword>
<evidence type="ECO:0000256" key="1">
    <source>
        <dbReference type="ARBA" id="ARBA00004141"/>
    </source>
</evidence>
<dbReference type="InterPro" id="IPR049326">
    <property type="entry name" value="Rhodopsin_dom_fungi"/>
</dbReference>
<comment type="similarity">
    <text evidence="5">Belongs to the SAT4 family.</text>
</comment>
<keyword evidence="4 7" id="KW-0472">Membrane</keyword>
<dbReference type="InterPro" id="IPR052337">
    <property type="entry name" value="SAT4-like"/>
</dbReference>
<evidence type="ECO:0000256" key="6">
    <source>
        <dbReference type="SAM" id="MobiDB-lite"/>
    </source>
</evidence>
<protein>
    <recommendedName>
        <fullName evidence="8">Rhodopsin domain-containing protein</fullName>
    </recommendedName>
</protein>
<keyword evidence="3 7" id="KW-1133">Transmembrane helix</keyword>
<evidence type="ECO:0000256" key="7">
    <source>
        <dbReference type="SAM" id="Phobius"/>
    </source>
</evidence>
<evidence type="ECO:0000256" key="5">
    <source>
        <dbReference type="ARBA" id="ARBA00038359"/>
    </source>
</evidence>
<feature type="transmembrane region" description="Helical" evidence="7">
    <location>
        <begin position="101"/>
        <end position="124"/>
    </location>
</feature>
<feature type="compositionally biased region" description="Low complexity" evidence="6">
    <location>
        <begin position="321"/>
        <end position="331"/>
    </location>
</feature>
<evidence type="ECO:0000313" key="10">
    <source>
        <dbReference type="Proteomes" id="UP001161017"/>
    </source>
</evidence>
<evidence type="ECO:0000256" key="4">
    <source>
        <dbReference type="ARBA" id="ARBA00023136"/>
    </source>
</evidence>
<dbReference type="AlphaFoldDB" id="A0AA43QQI8"/>
<evidence type="ECO:0000259" key="8">
    <source>
        <dbReference type="Pfam" id="PF20684"/>
    </source>
</evidence>
<reference evidence="9" key="1">
    <citation type="journal article" date="2023" name="Genome Biol. Evol.">
        <title>First Whole Genome Sequence and Flow Cytometry Genome Size Data for the Lichen-Forming Fungus Ramalina farinacea (Ascomycota).</title>
        <authorList>
            <person name="Llewellyn T."/>
            <person name="Mian S."/>
            <person name="Hill R."/>
            <person name="Leitch I.J."/>
            <person name="Gaya E."/>
        </authorList>
    </citation>
    <scope>NUCLEOTIDE SEQUENCE</scope>
    <source>
        <strain evidence="9">LIQ254RAFAR</strain>
    </source>
</reference>
<dbReference type="PANTHER" id="PTHR33048">
    <property type="entry name" value="PTH11-LIKE INTEGRAL MEMBRANE PROTEIN (AFU_ORTHOLOGUE AFUA_5G11245)"/>
    <property type="match status" value="1"/>
</dbReference>
<comment type="subcellular location">
    <subcellularLocation>
        <location evidence="1">Membrane</location>
        <topology evidence="1">Multi-pass membrane protein</topology>
    </subcellularLocation>
</comment>
<evidence type="ECO:0000256" key="3">
    <source>
        <dbReference type="ARBA" id="ARBA00022989"/>
    </source>
</evidence>
<comment type="caution">
    <text evidence="9">The sequence shown here is derived from an EMBL/GenBank/DDBJ whole genome shotgun (WGS) entry which is preliminary data.</text>
</comment>
<feature type="domain" description="Rhodopsin" evidence="8">
    <location>
        <begin position="42"/>
        <end position="281"/>
    </location>
</feature>
<evidence type="ECO:0000313" key="9">
    <source>
        <dbReference type="EMBL" id="MDI1490806.1"/>
    </source>
</evidence>
<dbReference type="Pfam" id="PF20684">
    <property type="entry name" value="Fung_rhodopsin"/>
    <property type="match status" value="1"/>
</dbReference>
<dbReference type="Proteomes" id="UP001161017">
    <property type="component" value="Unassembled WGS sequence"/>
</dbReference>
<feature type="transmembrane region" description="Helical" evidence="7">
    <location>
        <begin position="292"/>
        <end position="312"/>
    </location>
</feature>
<feature type="region of interest" description="Disordered" evidence="6">
    <location>
        <begin position="321"/>
        <end position="366"/>
    </location>
</feature>
<accession>A0AA43QQI8</accession>
<dbReference type="EMBL" id="JAPUFD010000012">
    <property type="protein sequence ID" value="MDI1490806.1"/>
    <property type="molecule type" value="Genomic_DNA"/>
</dbReference>
<gene>
    <name evidence="9" type="ORF">OHK93_002010</name>
</gene>
<feature type="transmembrane region" description="Helical" evidence="7">
    <location>
        <begin position="183"/>
        <end position="206"/>
    </location>
</feature>
<feature type="transmembrane region" description="Helical" evidence="7">
    <location>
        <begin position="218"/>
        <end position="239"/>
    </location>
</feature>
<dbReference type="GO" id="GO:0016020">
    <property type="term" value="C:membrane"/>
    <property type="evidence" value="ECO:0007669"/>
    <property type="project" value="UniProtKB-SubCell"/>
</dbReference>